<proteinExistence type="inferred from homology"/>
<dbReference type="PANTHER" id="PTHR30290">
    <property type="entry name" value="PERIPLASMIC BINDING COMPONENT OF ABC TRANSPORTER"/>
    <property type="match status" value="1"/>
</dbReference>
<dbReference type="GO" id="GO:1904680">
    <property type="term" value="F:peptide transmembrane transporter activity"/>
    <property type="evidence" value="ECO:0007669"/>
    <property type="project" value="TreeGrafter"/>
</dbReference>
<evidence type="ECO:0000256" key="3">
    <source>
        <dbReference type="ARBA" id="ARBA00022448"/>
    </source>
</evidence>
<dbReference type="OrthoDB" id="9772924at2"/>
<dbReference type="RefSeq" id="WP_058295287.1">
    <property type="nucleotide sequence ID" value="NZ_CAKJVF010000027.1"/>
</dbReference>
<organism evidence="7 8">
    <name type="scientific">Clostridium neonatale</name>
    <dbReference type="NCBI Taxonomy" id="137838"/>
    <lineage>
        <taxon>Bacteria</taxon>
        <taxon>Bacillati</taxon>
        <taxon>Bacillota</taxon>
        <taxon>Clostridia</taxon>
        <taxon>Eubacteriales</taxon>
        <taxon>Clostridiaceae</taxon>
        <taxon>Clostridium</taxon>
    </lineage>
</organism>
<dbReference type="Pfam" id="PF00496">
    <property type="entry name" value="SBP_bac_5"/>
    <property type="match status" value="1"/>
</dbReference>
<evidence type="ECO:0000259" key="6">
    <source>
        <dbReference type="Pfam" id="PF00496"/>
    </source>
</evidence>
<name>A0A2A7MHG8_9CLOT</name>
<evidence type="ECO:0000256" key="2">
    <source>
        <dbReference type="ARBA" id="ARBA00005695"/>
    </source>
</evidence>
<dbReference type="InterPro" id="IPR000914">
    <property type="entry name" value="SBP_5_dom"/>
</dbReference>
<dbReference type="STRING" id="137838.GCA_001458595_02509"/>
<evidence type="ECO:0000256" key="1">
    <source>
        <dbReference type="ARBA" id="ARBA00004193"/>
    </source>
</evidence>
<protein>
    <submittedName>
        <fullName evidence="7">ABC transporter substrate-binding protein</fullName>
    </submittedName>
</protein>
<dbReference type="FunFam" id="3.10.105.10:FF:000006">
    <property type="entry name" value="Peptide ABC transporter substrate-binding protein"/>
    <property type="match status" value="1"/>
</dbReference>
<dbReference type="FunFam" id="3.90.76.10:FF:000004">
    <property type="entry name" value="Peptide ABC transporter substrate-binding protein"/>
    <property type="match status" value="1"/>
</dbReference>
<dbReference type="InterPro" id="IPR030678">
    <property type="entry name" value="Peptide/Ni-bd"/>
</dbReference>
<dbReference type="AlphaFoldDB" id="A0A2A7MHG8"/>
<dbReference type="SUPFAM" id="SSF53850">
    <property type="entry name" value="Periplasmic binding protein-like II"/>
    <property type="match status" value="1"/>
</dbReference>
<dbReference type="GO" id="GO:0042597">
    <property type="term" value="C:periplasmic space"/>
    <property type="evidence" value="ECO:0007669"/>
    <property type="project" value="UniProtKB-ARBA"/>
</dbReference>
<reference evidence="7 8" key="1">
    <citation type="submission" date="2017-10" db="EMBL/GenBank/DDBJ databases">
        <title>Effective Description of Clostridium neonatale sp. nov. linked to necrotizing enterocolitis in neonates and a clarification of species assignable to the genus Clostridium (Prazmowski 1880) emend. Lawson and Rainey 2016.</title>
        <authorList>
            <person name="Bernard K."/>
            <person name="Burdz T."/>
            <person name="Wiebe D."/>
            <person name="Balcewich B."/>
            <person name="Alfa M."/>
            <person name="Bernier A.-M."/>
        </authorList>
    </citation>
    <scope>NUCLEOTIDE SEQUENCE [LARGE SCALE GENOMIC DNA]</scope>
    <source>
        <strain evidence="7 8">LCDC99A005</strain>
    </source>
</reference>
<dbReference type="PANTHER" id="PTHR30290:SF9">
    <property type="entry name" value="OLIGOPEPTIDE-BINDING PROTEIN APPA"/>
    <property type="match status" value="1"/>
</dbReference>
<dbReference type="PROSITE" id="PS51257">
    <property type="entry name" value="PROKAR_LIPOPROTEIN"/>
    <property type="match status" value="1"/>
</dbReference>
<evidence type="ECO:0000256" key="4">
    <source>
        <dbReference type="ARBA" id="ARBA00022729"/>
    </source>
</evidence>
<comment type="caution">
    <text evidence="7">The sequence shown here is derived from an EMBL/GenBank/DDBJ whole genome shotgun (WGS) entry which is preliminary data.</text>
</comment>
<dbReference type="PROSITE" id="PS01040">
    <property type="entry name" value="SBP_BACTERIAL_5"/>
    <property type="match status" value="1"/>
</dbReference>
<dbReference type="Gene3D" id="3.40.190.10">
    <property type="entry name" value="Periplasmic binding protein-like II"/>
    <property type="match status" value="1"/>
</dbReference>
<keyword evidence="4 5" id="KW-0732">Signal</keyword>
<dbReference type="Gene3D" id="3.10.105.10">
    <property type="entry name" value="Dipeptide-binding Protein, Domain 3"/>
    <property type="match status" value="1"/>
</dbReference>
<evidence type="ECO:0000256" key="5">
    <source>
        <dbReference type="SAM" id="SignalP"/>
    </source>
</evidence>
<keyword evidence="3" id="KW-0813">Transport</keyword>
<dbReference type="PIRSF" id="PIRSF002741">
    <property type="entry name" value="MppA"/>
    <property type="match status" value="1"/>
</dbReference>
<dbReference type="CDD" id="cd08514">
    <property type="entry name" value="PBP2_AppA_like"/>
    <property type="match status" value="1"/>
</dbReference>
<dbReference type="EMBL" id="PDCJ01000001">
    <property type="protein sequence ID" value="PEG31126.1"/>
    <property type="molecule type" value="Genomic_DNA"/>
</dbReference>
<feature type="signal peptide" evidence="5">
    <location>
        <begin position="1"/>
        <end position="30"/>
    </location>
</feature>
<dbReference type="InterPro" id="IPR039424">
    <property type="entry name" value="SBP_5"/>
</dbReference>
<keyword evidence="8" id="KW-1185">Reference proteome</keyword>
<comment type="subcellular location">
    <subcellularLocation>
        <location evidence="1">Cell membrane</location>
        <topology evidence="1">Lipid-anchor</topology>
    </subcellularLocation>
</comment>
<accession>A0A2A7MHG8</accession>
<dbReference type="GO" id="GO:0015833">
    <property type="term" value="P:peptide transport"/>
    <property type="evidence" value="ECO:0007669"/>
    <property type="project" value="TreeGrafter"/>
</dbReference>
<dbReference type="InterPro" id="IPR023765">
    <property type="entry name" value="SBP_5_CS"/>
</dbReference>
<feature type="chain" id="PRO_5044380424" evidence="5">
    <location>
        <begin position="31"/>
        <end position="559"/>
    </location>
</feature>
<evidence type="ECO:0000313" key="8">
    <source>
        <dbReference type="Proteomes" id="UP000220840"/>
    </source>
</evidence>
<dbReference type="Gene3D" id="3.90.76.10">
    <property type="entry name" value="Dipeptide-binding Protein, Domain 1"/>
    <property type="match status" value="1"/>
</dbReference>
<gene>
    <name evidence="7" type="ORF">CQ394_05210</name>
</gene>
<feature type="domain" description="Solute-binding protein family 5" evidence="6">
    <location>
        <begin position="91"/>
        <end position="473"/>
    </location>
</feature>
<dbReference type="GO" id="GO:0043190">
    <property type="term" value="C:ATP-binding cassette (ABC) transporter complex"/>
    <property type="evidence" value="ECO:0007669"/>
    <property type="project" value="InterPro"/>
</dbReference>
<evidence type="ECO:0000313" key="7">
    <source>
        <dbReference type="EMBL" id="PEG31126.1"/>
    </source>
</evidence>
<sequence length="559" mass="62400">MLYKKKKILSGLSSIALSLLLFTGCGSTSAEIPSDAGSASNESQSDSSVLRYAVASSPKGLFSPLLSNTTYDNNVNNLVYSPLILLDENNEYKPGLAEKYEFSDDNLTITFHLRKGIKWHDGEPFTADDVLFTFTSMADPNYTGSRFNEISKIVGAQDYHDGKADSISGIKVIDENTISFTYTEVFAPSLSNFSQRGIIPKHIWSKVNIADWENSSELLNKPIGTGPYKFVEFKPDQYVELERNEDYFGGAPKIEKFIFKVTNTETELSELAKGDLDIVTLTSTKEEDFKMLKDAGIKIEEKPSANYQFLTMNSNKEFFKDKRVRQAITYAINREGMAKSLIGEHGQVVNAPISLAGWAYPESGLNTYDYSVDKAKSLLNEAGWTEKDGVLQKDGVKFEVDMLVPTGNKVREQSAPIIQQNLKDVGITVNISTMDIASAMAKTHGEGDYDMGLFGFTLEVDPGDADRYWASSIANGSQFNFSNFINTQSDELLDKATKTIDKNERKKIYAEWGKLINEEAPYVFLYSQNDIRAYNPKLEGYTYSAYSVFPGIENWTISK</sequence>
<comment type="similarity">
    <text evidence="2">Belongs to the bacterial solute-binding protein 5 family.</text>
</comment>
<dbReference type="Proteomes" id="UP000220840">
    <property type="component" value="Unassembled WGS sequence"/>
</dbReference>